<evidence type="ECO:0000313" key="1">
    <source>
        <dbReference type="EMBL" id="QJA53075.1"/>
    </source>
</evidence>
<organism evidence="1">
    <name type="scientific">viral metagenome</name>
    <dbReference type="NCBI Taxonomy" id="1070528"/>
    <lineage>
        <taxon>unclassified sequences</taxon>
        <taxon>metagenomes</taxon>
        <taxon>organismal metagenomes</taxon>
    </lineage>
</organism>
<accession>A0A6H2A0N9</accession>
<dbReference type="EMBL" id="MT144391">
    <property type="protein sequence ID" value="QJA53075.1"/>
    <property type="molecule type" value="Genomic_DNA"/>
</dbReference>
<protein>
    <submittedName>
        <fullName evidence="1">Uncharacterized protein</fullName>
    </submittedName>
</protein>
<name>A0A6H2A0N9_9ZZZZ</name>
<dbReference type="AlphaFoldDB" id="A0A6H2A0N9"/>
<dbReference type="EMBL" id="MT144939">
    <property type="protein sequence ID" value="QJI01648.1"/>
    <property type="molecule type" value="Genomic_DNA"/>
</dbReference>
<sequence length="113" mass="12613">MRGYPKHLNTPADLELVRQRWPEKAAAQVQAMMGSSKTWQPKKVKDGEKLVGSATLKKITSEDGKDEWLELVDDPESKLKRLGVSKAEAAEIAEDVLPRTSGRGRSNGHDRIY</sequence>
<evidence type="ECO:0000313" key="2">
    <source>
        <dbReference type="EMBL" id="QJI01648.1"/>
    </source>
</evidence>
<gene>
    <name evidence="1" type="ORF">TM448A03221_0009</name>
    <name evidence="2" type="ORF">TM448B02669_0009</name>
</gene>
<proteinExistence type="predicted"/>
<reference evidence="1" key="1">
    <citation type="submission" date="2020-03" db="EMBL/GenBank/DDBJ databases">
        <title>The deep terrestrial virosphere.</title>
        <authorList>
            <person name="Holmfeldt K."/>
            <person name="Nilsson E."/>
            <person name="Simone D."/>
            <person name="Lopez-Fernandez M."/>
            <person name="Wu X."/>
            <person name="de Brujin I."/>
            <person name="Lundin D."/>
            <person name="Andersson A."/>
            <person name="Bertilsson S."/>
            <person name="Dopson M."/>
        </authorList>
    </citation>
    <scope>NUCLEOTIDE SEQUENCE</scope>
    <source>
        <strain evidence="1">TM448A03221</strain>
        <strain evidence="2">TM448B02669</strain>
    </source>
</reference>